<keyword evidence="2" id="KW-0812">Transmembrane</keyword>
<feature type="transmembrane region" description="Helical" evidence="2">
    <location>
        <begin position="175"/>
        <end position="201"/>
    </location>
</feature>
<keyword evidence="5" id="KW-1185">Reference proteome</keyword>
<dbReference type="PANTHER" id="PTHR39614">
    <property type="entry name" value="INTEGRAL MEMBRANE PROTEIN"/>
    <property type="match status" value="1"/>
</dbReference>
<dbReference type="PANTHER" id="PTHR39614:SF2">
    <property type="entry name" value="INTEGRAL MEMBRANE PROTEIN"/>
    <property type="match status" value="1"/>
</dbReference>
<feature type="compositionally biased region" description="Basic and acidic residues" evidence="1">
    <location>
        <begin position="357"/>
        <end position="370"/>
    </location>
</feature>
<dbReference type="Proteomes" id="UP000325395">
    <property type="component" value="Unassembled WGS sequence"/>
</dbReference>
<feature type="transmembrane region" description="Helical" evidence="2">
    <location>
        <begin position="135"/>
        <end position="155"/>
    </location>
</feature>
<dbReference type="Pfam" id="PF20684">
    <property type="entry name" value="Fung_rhodopsin"/>
    <property type="match status" value="1"/>
</dbReference>
<evidence type="ECO:0000256" key="2">
    <source>
        <dbReference type="SAM" id="Phobius"/>
    </source>
</evidence>
<proteinExistence type="predicted"/>
<feature type="domain" description="Rhodopsin" evidence="3">
    <location>
        <begin position="40"/>
        <end position="278"/>
    </location>
</feature>
<feature type="transmembrane region" description="Helical" evidence="2">
    <location>
        <begin position="213"/>
        <end position="233"/>
    </location>
</feature>
<reference evidence="4 5" key="1">
    <citation type="submission" date="2019-04" db="EMBL/GenBank/DDBJ databases">
        <authorList>
            <consortium name="DOE Joint Genome Institute"/>
            <person name="Mondo S."/>
            <person name="Kjaerbolling I."/>
            <person name="Vesth T."/>
            <person name="Frisvad J.C."/>
            <person name="Nybo J.L."/>
            <person name="Theobald S."/>
            <person name="Kildgaard S."/>
            <person name="Isbrandt T."/>
            <person name="Kuo A."/>
            <person name="Sato A."/>
            <person name="Lyhne E.K."/>
            <person name="Kogle M.E."/>
            <person name="Wiebenga A."/>
            <person name="Kun R.S."/>
            <person name="Lubbers R.J."/>
            <person name="Makela M.R."/>
            <person name="Barry K."/>
            <person name="Chovatia M."/>
            <person name="Clum A."/>
            <person name="Daum C."/>
            <person name="Haridas S."/>
            <person name="He G."/>
            <person name="LaButti K."/>
            <person name="Lipzen A."/>
            <person name="Riley R."/>
            <person name="Salamov A."/>
            <person name="Simmons B.A."/>
            <person name="Magnuson J.K."/>
            <person name="Henrissat B."/>
            <person name="Mortensen U.H."/>
            <person name="Larsen T.O."/>
            <person name="Devries R.P."/>
            <person name="Grigoriev I.V."/>
            <person name="Machida M."/>
            <person name="Baker S.E."/>
            <person name="Andersen M.R."/>
            <person name="Cantor M.N."/>
            <person name="Hua S.X."/>
        </authorList>
    </citation>
    <scope>NUCLEOTIDE SEQUENCE [LARGE SCALE GENOMIC DNA]</scope>
    <source>
        <strain evidence="4 5">CBS 117616</strain>
    </source>
</reference>
<evidence type="ECO:0000259" key="3">
    <source>
        <dbReference type="Pfam" id="PF20684"/>
    </source>
</evidence>
<evidence type="ECO:0000256" key="1">
    <source>
        <dbReference type="SAM" id="MobiDB-lite"/>
    </source>
</evidence>
<evidence type="ECO:0000313" key="4">
    <source>
        <dbReference type="EMBL" id="KAE8418079.1"/>
    </source>
</evidence>
<keyword evidence="2" id="KW-1133">Transmembrane helix</keyword>
<evidence type="ECO:0000313" key="5">
    <source>
        <dbReference type="Proteomes" id="UP000325395"/>
    </source>
</evidence>
<organism evidence="4 5">
    <name type="scientific">Aspergillus pseudocaelatus</name>
    <dbReference type="NCBI Taxonomy" id="1825620"/>
    <lineage>
        <taxon>Eukaryota</taxon>
        <taxon>Fungi</taxon>
        <taxon>Dikarya</taxon>
        <taxon>Ascomycota</taxon>
        <taxon>Pezizomycotina</taxon>
        <taxon>Eurotiomycetes</taxon>
        <taxon>Eurotiomycetidae</taxon>
        <taxon>Eurotiales</taxon>
        <taxon>Aspergillaceae</taxon>
        <taxon>Aspergillus</taxon>
        <taxon>Aspergillus subgen. Circumdati</taxon>
    </lineage>
</organism>
<feature type="region of interest" description="Disordered" evidence="1">
    <location>
        <begin position="288"/>
        <end position="382"/>
    </location>
</feature>
<feature type="transmembrane region" description="Helical" evidence="2">
    <location>
        <begin position="20"/>
        <end position="44"/>
    </location>
</feature>
<feature type="transmembrane region" description="Helical" evidence="2">
    <location>
        <begin position="56"/>
        <end position="81"/>
    </location>
</feature>
<feature type="transmembrane region" description="Helical" evidence="2">
    <location>
        <begin position="248"/>
        <end position="270"/>
    </location>
</feature>
<name>A0ABQ6WLS2_9EURO</name>
<sequence length="401" mass="44246">MTISGDEDHSSMEVTSDNHVAIIVIAAVVGLIWSILMMVIRIFLRVRLIPPLGFDDAVAVFGTIVGLVQTSVTLHAVHNGIGKQEDLLAPDEADTGLKSIYVAWLLYPIAVCSSKVSLALLIARLTVAKVELRASYVLTGISVAWGVVSVIVAATQCRLPQPWNIGASHHCDSMFVRWTVVETGNMLIELLIPGLIIMVLWNLQARFKAKITILVAFSAQLLVAIPTIFRLILLPEMTTEDIRNDRTFAIANTVVLTEITMHFSLMAATFPCLRKFLQAFDTNMGATTHMITDPDDPKHTGSNGSYGPRSLDRPSRGKGTSFEHWSRNSNRYNRKYQPHTVTTVSAGVSDPGDSPEGDERLQRQRTRNNDMDSGSVESDDSQLAIIRRTQHWEVTVESRGN</sequence>
<dbReference type="InterPro" id="IPR049326">
    <property type="entry name" value="Rhodopsin_dom_fungi"/>
</dbReference>
<keyword evidence="2" id="KW-0472">Membrane</keyword>
<accession>A0ABQ6WLS2</accession>
<protein>
    <recommendedName>
        <fullName evidence="3">Rhodopsin domain-containing protein</fullName>
    </recommendedName>
</protein>
<dbReference type="EMBL" id="ML735730">
    <property type="protein sequence ID" value="KAE8418079.1"/>
    <property type="molecule type" value="Genomic_DNA"/>
</dbReference>
<feature type="transmembrane region" description="Helical" evidence="2">
    <location>
        <begin position="101"/>
        <end position="123"/>
    </location>
</feature>
<gene>
    <name evidence="4" type="ORF">BDV36DRAFT_295482</name>
</gene>